<evidence type="ECO:0000313" key="1">
    <source>
        <dbReference type="EMBL" id="CAB3769496.1"/>
    </source>
</evidence>
<organism evidence="1 2">
    <name type="scientific">Burkholderia puraquae</name>
    <dbReference type="NCBI Taxonomy" id="1904757"/>
    <lineage>
        <taxon>Bacteria</taxon>
        <taxon>Pseudomonadati</taxon>
        <taxon>Pseudomonadota</taxon>
        <taxon>Betaproteobacteria</taxon>
        <taxon>Burkholderiales</taxon>
        <taxon>Burkholderiaceae</taxon>
        <taxon>Burkholderia</taxon>
        <taxon>Burkholderia cepacia complex</taxon>
    </lineage>
</organism>
<gene>
    <name evidence="1" type="ORF">LMG29660_06377</name>
</gene>
<evidence type="ECO:0000313" key="2">
    <source>
        <dbReference type="Proteomes" id="UP000494135"/>
    </source>
</evidence>
<reference evidence="1 2" key="1">
    <citation type="submission" date="2020-04" db="EMBL/GenBank/DDBJ databases">
        <authorList>
            <person name="De Canck E."/>
        </authorList>
    </citation>
    <scope>NUCLEOTIDE SEQUENCE [LARGE SCALE GENOMIC DNA]</scope>
    <source>
        <strain evidence="1 2">LMG 29660</strain>
    </source>
</reference>
<accession>A0A6J5EWC7</accession>
<proteinExistence type="predicted"/>
<dbReference type="Proteomes" id="UP000494135">
    <property type="component" value="Unassembled WGS sequence"/>
</dbReference>
<name>A0A6J5EWC7_9BURK</name>
<dbReference type="EMBL" id="CADIKG010000025">
    <property type="protein sequence ID" value="CAB3769496.1"/>
    <property type="molecule type" value="Genomic_DNA"/>
</dbReference>
<sequence>MALFFRAQPRMFFLILLGRGHSEKNCAAFCRDLREFSRTTAGRDGRRIGAGGPFAGKARDCPTAARECGGRRSRPVRQGFQRLAAVTLTIEMHSVPIGRRRRMSTMPRPSADRARALTVRLHSVSSGVEAGMSTGMRFARVPALTVEIHSTASGFPPRISTSPTAYCVDPGLAFTVRIHRVASAFVGQTGAPGHACRAFAGSHSPLKYAGSRVGVPAGQARRNTHAA</sequence>
<protein>
    <submittedName>
        <fullName evidence="1">Uncharacterized protein</fullName>
    </submittedName>
</protein>
<dbReference type="AlphaFoldDB" id="A0A6J5EWC7"/>